<evidence type="ECO:0000256" key="12">
    <source>
        <dbReference type="ARBA" id="ARBA00022932"/>
    </source>
</evidence>
<feature type="domain" description="Integrase zinc-binding" evidence="16">
    <location>
        <begin position="153"/>
        <end position="206"/>
    </location>
</feature>
<keyword evidence="2" id="KW-0808">Transferase</keyword>
<evidence type="ECO:0000313" key="18">
    <source>
        <dbReference type="EMBL" id="KAK9044953.1"/>
    </source>
</evidence>
<keyword evidence="11" id="KW-0695">RNA-directed DNA polymerase</keyword>
<feature type="domain" description="Tf2-1-like SH3-like" evidence="17">
    <location>
        <begin position="327"/>
        <end position="377"/>
    </location>
</feature>
<dbReference type="SUPFAM" id="SSF56672">
    <property type="entry name" value="DNA/RNA polymerases"/>
    <property type="match status" value="1"/>
</dbReference>
<dbReference type="InterPro" id="IPR043502">
    <property type="entry name" value="DNA/RNA_pol_sf"/>
</dbReference>
<dbReference type="CDD" id="cd09274">
    <property type="entry name" value="RNase_HI_RT_Ty3"/>
    <property type="match status" value="1"/>
</dbReference>
<name>A0ABR2U5C4_9ROSI</name>
<proteinExistence type="predicted"/>
<dbReference type="Pfam" id="PF24626">
    <property type="entry name" value="SH3_Tf2-1"/>
    <property type="match status" value="1"/>
</dbReference>
<dbReference type="Gene3D" id="1.10.340.70">
    <property type="match status" value="1"/>
</dbReference>
<dbReference type="PANTHER" id="PTHR37984:SF5">
    <property type="entry name" value="PROTEIN NYNRIN-LIKE"/>
    <property type="match status" value="1"/>
</dbReference>
<evidence type="ECO:0000256" key="9">
    <source>
        <dbReference type="ARBA" id="ARBA00022842"/>
    </source>
</evidence>
<dbReference type="InterPro" id="IPR043128">
    <property type="entry name" value="Rev_trsase/Diguanyl_cyclase"/>
</dbReference>
<evidence type="ECO:0000256" key="4">
    <source>
        <dbReference type="ARBA" id="ARBA00022722"/>
    </source>
</evidence>
<evidence type="ECO:0000256" key="8">
    <source>
        <dbReference type="ARBA" id="ARBA00022801"/>
    </source>
</evidence>
<keyword evidence="5" id="KW-0479">Metal-binding</keyword>
<dbReference type="Proteomes" id="UP001396334">
    <property type="component" value="Unassembled WGS sequence"/>
</dbReference>
<accession>A0ABR2U5C4</accession>
<organism evidence="18 19">
    <name type="scientific">Hibiscus sabdariffa</name>
    <name type="common">roselle</name>
    <dbReference type="NCBI Taxonomy" id="183260"/>
    <lineage>
        <taxon>Eukaryota</taxon>
        <taxon>Viridiplantae</taxon>
        <taxon>Streptophyta</taxon>
        <taxon>Embryophyta</taxon>
        <taxon>Tracheophyta</taxon>
        <taxon>Spermatophyta</taxon>
        <taxon>Magnoliopsida</taxon>
        <taxon>eudicotyledons</taxon>
        <taxon>Gunneridae</taxon>
        <taxon>Pentapetalae</taxon>
        <taxon>rosids</taxon>
        <taxon>malvids</taxon>
        <taxon>Malvales</taxon>
        <taxon>Malvaceae</taxon>
        <taxon>Malvoideae</taxon>
        <taxon>Hibiscus</taxon>
    </lineage>
</organism>
<keyword evidence="19" id="KW-1185">Reference proteome</keyword>
<keyword evidence="7" id="KW-0255">Endonuclease</keyword>
<evidence type="ECO:0000256" key="2">
    <source>
        <dbReference type="ARBA" id="ARBA00022679"/>
    </source>
</evidence>
<keyword evidence="8" id="KW-0378">Hydrolase</keyword>
<comment type="caution">
    <text evidence="18">The sequence shown here is derived from an EMBL/GenBank/DDBJ whole genome shotgun (WGS) entry which is preliminary data.</text>
</comment>
<keyword evidence="1" id="KW-0645">Protease</keyword>
<keyword evidence="14" id="KW-0233">DNA recombination</keyword>
<evidence type="ECO:0000256" key="7">
    <source>
        <dbReference type="ARBA" id="ARBA00022759"/>
    </source>
</evidence>
<keyword evidence="3" id="KW-0548">Nucleotidyltransferase</keyword>
<keyword evidence="4" id="KW-0540">Nuclease</keyword>
<dbReference type="InterPro" id="IPR050951">
    <property type="entry name" value="Retrovirus_Pol_polyprotein"/>
</dbReference>
<keyword evidence="6" id="KW-0064">Aspartyl protease</keyword>
<evidence type="ECO:0000256" key="10">
    <source>
        <dbReference type="ARBA" id="ARBA00022908"/>
    </source>
</evidence>
<dbReference type="Pfam" id="PF17917">
    <property type="entry name" value="RT_RNaseH"/>
    <property type="match status" value="1"/>
</dbReference>
<sequence>MKLLRKDVPFVWTEAQQTSFEKLKEALTQAPVLEGRVIAYASRQLRPHELNYPTHDMELAVVVFTLKIWRHYIYGEKCYIYTDHKSVKYIFTQKELNLRQRRWLELLKDYDCQIEYHPGKANVQVEQGTTEVYSFDHDGLLCFRGCYCVPDDDDQLKQVILREAHSSPYVMHPGGDKMYQNLKERYTWAGMKKDTSDYVARCLTLQLSIRRMMVNLRGLFRFLEDMLRGCVIDIRGSWEEFLSLAEFAYNNSYQASICMAPYEALYGRKFRTPICWTELYDRKTLGPELIQETENTVRLIRDHLKQVFDRQKSYANQRQKDIEFAVGDQVFLKVSPWKKVLRFSRKGKLSPMFIRPYHILERVGTVAYILELPRQLS</sequence>
<dbReference type="Gene3D" id="3.30.420.10">
    <property type="entry name" value="Ribonuclease H-like superfamily/Ribonuclease H"/>
    <property type="match status" value="1"/>
</dbReference>
<gene>
    <name evidence="18" type="ORF">V6N11_058843</name>
</gene>
<dbReference type="InterPro" id="IPR041588">
    <property type="entry name" value="Integrase_H2C2"/>
</dbReference>
<keyword evidence="13" id="KW-0238">DNA-binding</keyword>
<evidence type="ECO:0000313" key="19">
    <source>
        <dbReference type="Proteomes" id="UP001396334"/>
    </source>
</evidence>
<evidence type="ECO:0000259" key="17">
    <source>
        <dbReference type="Pfam" id="PF24626"/>
    </source>
</evidence>
<dbReference type="PANTHER" id="PTHR37984">
    <property type="entry name" value="PROTEIN CBG26694"/>
    <property type="match status" value="1"/>
</dbReference>
<evidence type="ECO:0000259" key="16">
    <source>
        <dbReference type="Pfam" id="PF17921"/>
    </source>
</evidence>
<evidence type="ECO:0000259" key="15">
    <source>
        <dbReference type="Pfam" id="PF17917"/>
    </source>
</evidence>
<keyword evidence="9" id="KW-0460">Magnesium</keyword>
<dbReference type="InterPro" id="IPR036397">
    <property type="entry name" value="RNaseH_sf"/>
</dbReference>
<evidence type="ECO:0000256" key="6">
    <source>
        <dbReference type="ARBA" id="ARBA00022750"/>
    </source>
</evidence>
<evidence type="ECO:0000256" key="1">
    <source>
        <dbReference type="ARBA" id="ARBA00022670"/>
    </source>
</evidence>
<protein>
    <submittedName>
        <fullName evidence="18">Uncharacterized protein</fullName>
    </submittedName>
</protein>
<keyword evidence="12" id="KW-0239">DNA-directed DNA polymerase</keyword>
<evidence type="ECO:0000256" key="11">
    <source>
        <dbReference type="ARBA" id="ARBA00022918"/>
    </source>
</evidence>
<dbReference type="Pfam" id="PF17921">
    <property type="entry name" value="Integrase_H2C2"/>
    <property type="match status" value="1"/>
</dbReference>
<feature type="domain" description="Reverse transcriptase RNase H-like" evidence="15">
    <location>
        <begin position="27"/>
        <end position="110"/>
    </location>
</feature>
<dbReference type="EMBL" id="JBBPBN010000002">
    <property type="protein sequence ID" value="KAK9044953.1"/>
    <property type="molecule type" value="Genomic_DNA"/>
</dbReference>
<evidence type="ECO:0000256" key="5">
    <source>
        <dbReference type="ARBA" id="ARBA00022723"/>
    </source>
</evidence>
<evidence type="ECO:0000256" key="14">
    <source>
        <dbReference type="ARBA" id="ARBA00023172"/>
    </source>
</evidence>
<dbReference type="InterPro" id="IPR041373">
    <property type="entry name" value="RT_RNaseH"/>
</dbReference>
<dbReference type="InterPro" id="IPR056924">
    <property type="entry name" value="SH3_Tf2-1"/>
</dbReference>
<dbReference type="Gene3D" id="3.30.70.270">
    <property type="match status" value="1"/>
</dbReference>
<reference evidence="18 19" key="1">
    <citation type="journal article" date="2024" name="G3 (Bethesda)">
        <title>Genome assembly of Hibiscus sabdariffa L. provides insights into metabolisms of medicinal natural products.</title>
        <authorList>
            <person name="Kim T."/>
        </authorList>
    </citation>
    <scope>NUCLEOTIDE SEQUENCE [LARGE SCALE GENOMIC DNA]</scope>
    <source>
        <strain evidence="18">TK-2024</strain>
        <tissue evidence="18">Old leaves</tissue>
    </source>
</reference>
<evidence type="ECO:0000256" key="3">
    <source>
        <dbReference type="ARBA" id="ARBA00022695"/>
    </source>
</evidence>
<keyword evidence="10" id="KW-0229">DNA integration</keyword>
<evidence type="ECO:0000256" key="13">
    <source>
        <dbReference type="ARBA" id="ARBA00023125"/>
    </source>
</evidence>